<evidence type="ECO:0000313" key="3">
    <source>
        <dbReference type="EMBL" id="SFQ16792.1"/>
    </source>
</evidence>
<evidence type="ECO:0000313" key="4">
    <source>
        <dbReference type="Proteomes" id="UP000198727"/>
    </source>
</evidence>
<dbReference type="PANTHER" id="PTHR12149:SF8">
    <property type="entry name" value="PROTEIN-RIBULOSAMINE 3-KINASE"/>
    <property type="match status" value="1"/>
</dbReference>
<dbReference type="GO" id="GO:0016301">
    <property type="term" value="F:kinase activity"/>
    <property type="evidence" value="ECO:0007669"/>
    <property type="project" value="UniProtKB-UniRule"/>
</dbReference>
<dbReference type="PANTHER" id="PTHR12149">
    <property type="entry name" value="FRUCTOSAMINE 3 KINASE-RELATED PROTEIN"/>
    <property type="match status" value="1"/>
</dbReference>
<dbReference type="Proteomes" id="UP000198727">
    <property type="component" value="Unassembled WGS sequence"/>
</dbReference>
<name>A0A1I5WAP9_9PSEU</name>
<dbReference type="AlphaFoldDB" id="A0A1I5WAP9"/>
<organism evidence="3 4">
    <name type="scientific">Amycolatopsis arida</name>
    <dbReference type="NCBI Taxonomy" id="587909"/>
    <lineage>
        <taxon>Bacteria</taxon>
        <taxon>Bacillati</taxon>
        <taxon>Actinomycetota</taxon>
        <taxon>Actinomycetes</taxon>
        <taxon>Pseudonocardiales</taxon>
        <taxon>Pseudonocardiaceae</taxon>
        <taxon>Amycolatopsis</taxon>
    </lineage>
</organism>
<dbReference type="PIRSF" id="PIRSF006221">
    <property type="entry name" value="Ketosamine-3-kinase"/>
    <property type="match status" value="1"/>
</dbReference>
<dbReference type="OrthoDB" id="5291879at2"/>
<dbReference type="Gene3D" id="3.30.200.20">
    <property type="entry name" value="Phosphorylase Kinase, domain 1"/>
    <property type="match status" value="1"/>
</dbReference>
<dbReference type="EMBL" id="FOWW01000005">
    <property type="protein sequence ID" value="SFQ16792.1"/>
    <property type="molecule type" value="Genomic_DNA"/>
</dbReference>
<sequence>MTGATSATARAAAERHTGRTTASARPLGGTAFLVDLDGGERVVTKRGAGPGAARAEAAGLRWLAEPGDVPVPEVFGDDEDWLVMRHVPGGPASPAAAERFGRGLAALHLRGAPAFGAPPPGGPTDAWMGLAPMRNEHRADWPTFYARDRVEPYVRMAADQGVFTADQVAVFDRLCARLPELAGPAEPPARLHGDTWSGNVHWADDGLVWLIDPAAHGGHRESDLAMLRVFGLPHLDRVLGAYAEAAADAGAPLADGWPDRVGLHQLHILLVHAALFGGGYGQQSLAAARDALRLG</sequence>
<feature type="region of interest" description="Disordered" evidence="2">
    <location>
        <begin position="1"/>
        <end position="26"/>
    </location>
</feature>
<proteinExistence type="inferred from homology"/>
<dbReference type="Gene3D" id="1.20.1270.240">
    <property type="match status" value="1"/>
</dbReference>
<protein>
    <submittedName>
        <fullName evidence="3">Fructosamine-3-kinase</fullName>
    </submittedName>
</protein>
<evidence type="ECO:0000256" key="2">
    <source>
        <dbReference type="SAM" id="MobiDB-lite"/>
    </source>
</evidence>
<feature type="compositionally biased region" description="Low complexity" evidence="2">
    <location>
        <begin position="1"/>
        <end position="11"/>
    </location>
</feature>
<comment type="similarity">
    <text evidence="1">Belongs to the fructosamine kinase family.</text>
</comment>
<keyword evidence="4" id="KW-1185">Reference proteome</keyword>
<dbReference type="InterPro" id="IPR011009">
    <property type="entry name" value="Kinase-like_dom_sf"/>
</dbReference>
<dbReference type="InterPro" id="IPR016477">
    <property type="entry name" value="Fructo-/Ketosamine-3-kinase"/>
</dbReference>
<dbReference type="SUPFAM" id="SSF56112">
    <property type="entry name" value="Protein kinase-like (PK-like)"/>
    <property type="match status" value="1"/>
</dbReference>
<reference evidence="4" key="1">
    <citation type="submission" date="2016-10" db="EMBL/GenBank/DDBJ databases">
        <authorList>
            <person name="Varghese N."/>
            <person name="Submissions S."/>
        </authorList>
    </citation>
    <scope>NUCLEOTIDE SEQUENCE [LARGE SCALE GENOMIC DNA]</scope>
    <source>
        <strain evidence="4">CGMCC 4.5579</strain>
    </source>
</reference>
<keyword evidence="1" id="KW-0808">Transferase</keyword>
<gene>
    <name evidence="3" type="ORF">SAMN05421810_10517</name>
</gene>
<evidence type="ECO:0000256" key="1">
    <source>
        <dbReference type="PIRNR" id="PIRNR006221"/>
    </source>
</evidence>
<accession>A0A1I5WAP9</accession>
<keyword evidence="1 3" id="KW-0418">Kinase</keyword>
<dbReference type="STRING" id="587909.SAMN05421810_10517"/>
<dbReference type="RefSeq" id="WP_092530928.1">
    <property type="nucleotide sequence ID" value="NZ_FOWW01000005.1"/>
</dbReference>
<dbReference type="Gene3D" id="1.10.510.10">
    <property type="entry name" value="Transferase(Phosphotransferase) domain 1"/>
    <property type="match status" value="1"/>
</dbReference>
<dbReference type="Pfam" id="PF03881">
    <property type="entry name" value="Fructosamin_kin"/>
    <property type="match status" value="1"/>
</dbReference>